<evidence type="ECO:0000256" key="1">
    <source>
        <dbReference type="SAM" id="Phobius"/>
    </source>
</evidence>
<evidence type="ECO:0000313" key="3">
    <source>
        <dbReference type="Proteomes" id="UP000504844"/>
    </source>
</evidence>
<proteinExistence type="predicted"/>
<dbReference type="RefSeq" id="WP_173532646.1">
    <property type="nucleotide sequence ID" value="NZ_CP054143.1"/>
</dbReference>
<dbReference type="KEGG" id="dee:HQN60_05105"/>
<dbReference type="EMBL" id="CP054143">
    <property type="protein sequence ID" value="QKJ66142.1"/>
    <property type="molecule type" value="Genomic_DNA"/>
</dbReference>
<accession>A0A6M8SLS8</accession>
<keyword evidence="1" id="KW-0472">Membrane</keyword>
<reference evidence="2 3" key="1">
    <citation type="submission" date="2020-05" db="EMBL/GenBank/DDBJ databases">
        <title>Complete genome sequence of Deefgea sp. D17.</title>
        <authorList>
            <person name="Bae J.-W."/>
            <person name="Han J.E."/>
        </authorList>
    </citation>
    <scope>NUCLEOTIDE SEQUENCE [LARGE SCALE GENOMIC DNA]</scope>
    <source>
        <strain evidence="2 3">D17</strain>
    </source>
</reference>
<keyword evidence="1" id="KW-0812">Transmembrane</keyword>
<feature type="transmembrane region" description="Helical" evidence="1">
    <location>
        <begin position="144"/>
        <end position="165"/>
    </location>
</feature>
<gene>
    <name evidence="2" type="ORF">HQN60_05105</name>
</gene>
<keyword evidence="3" id="KW-1185">Reference proteome</keyword>
<dbReference type="AlphaFoldDB" id="A0A6M8SLS8"/>
<keyword evidence="1" id="KW-1133">Transmembrane helix</keyword>
<protein>
    <submittedName>
        <fullName evidence="2">DUF1523 family protein</fullName>
    </submittedName>
</protein>
<dbReference type="Pfam" id="PF07509">
    <property type="entry name" value="DUF1523"/>
    <property type="match status" value="1"/>
</dbReference>
<evidence type="ECO:0000313" key="2">
    <source>
        <dbReference type="EMBL" id="QKJ66142.1"/>
    </source>
</evidence>
<organism evidence="2 3">
    <name type="scientific">Deefgea piscis</name>
    <dbReference type="NCBI Taxonomy" id="2739061"/>
    <lineage>
        <taxon>Bacteria</taxon>
        <taxon>Pseudomonadati</taxon>
        <taxon>Pseudomonadota</taxon>
        <taxon>Betaproteobacteria</taxon>
        <taxon>Neisseriales</taxon>
        <taxon>Chitinibacteraceae</taxon>
        <taxon>Deefgea</taxon>
    </lineage>
</organism>
<name>A0A6M8SLS8_9NEIS</name>
<sequence>MLKLRKVLLILLALIALVGTVALDCFLPEKTITTITGVEVKLTDKDGPISKANPSDGPTVDVYYIYTNHATDIIRVFKNIDTGWGWPYYFKFNSADLQAKAKTLEFEKKPALLTSYGWRFDMMSWFPNVVDIQVAEPDSSTWSFWRWLGFSVWALLLLIATFAVYRVTRPKNKAQEGNT</sequence>
<dbReference type="Proteomes" id="UP000504844">
    <property type="component" value="Chromosome"/>
</dbReference>
<dbReference type="InterPro" id="IPR011088">
    <property type="entry name" value="Phage_phiNM3_A0EWY4"/>
</dbReference>